<dbReference type="Proteomes" id="UP000260351">
    <property type="component" value="Unassembled WGS sequence"/>
</dbReference>
<protein>
    <recommendedName>
        <fullName evidence="3">Outer membrane protein beta-barrel domain-containing protein</fullName>
    </recommendedName>
</protein>
<organism evidence="4 5">
    <name type="scientific">Wenzhouxiangella sediminis</name>
    <dbReference type="NCBI Taxonomy" id="1792836"/>
    <lineage>
        <taxon>Bacteria</taxon>
        <taxon>Pseudomonadati</taxon>
        <taxon>Pseudomonadota</taxon>
        <taxon>Gammaproteobacteria</taxon>
        <taxon>Chromatiales</taxon>
        <taxon>Wenzhouxiangellaceae</taxon>
        <taxon>Wenzhouxiangella</taxon>
    </lineage>
</organism>
<sequence length="211" mass="24117">MNTSILGRGALTFLLLAASALAFAQSPTYSYIEGGAGFHDFESFDNWDREGYWAGFSVQLGDSFYVDGRAQRYSRDLFALVPTTPDDPDSEFVRRRVNSTRLEFVNVNLGYRLPIGRRTDLNIELGVDDRSARFRDEQDYRASVGVRSRLWGRFEGRAMLSYRDKERFRSGDYLLSVEGSYHFSSLFAATLQLETDEFDTNIARAGLRLMF</sequence>
<evidence type="ECO:0000313" key="5">
    <source>
        <dbReference type="Proteomes" id="UP000260351"/>
    </source>
</evidence>
<dbReference type="InterPro" id="IPR027385">
    <property type="entry name" value="Beta-barrel_OMP"/>
</dbReference>
<reference evidence="4 5" key="1">
    <citation type="submission" date="2018-08" db="EMBL/GenBank/DDBJ databases">
        <title>Wenzhouxiangella salilacus sp. nov., a novel bacterium isolated from a saline lake in Xinjiang Province, China.</title>
        <authorList>
            <person name="Han S."/>
        </authorList>
    </citation>
    <scope>NUCLEOTIDE SEQUENCE [LARGE SCALE GENOMIC DNA]</scope>
    <source>
        <strain evidence="4 5">XDB06</strain>
    </source>
</reference>
<gene>
    <name evidence="4" type="ORF">DZC52_13120</name>
</gene>
<dbReference type="RefSeq" id="WP_116651605.1">
    <property type="nucleotide sequence ID" value="NZ_QUZK01000047.1"/>
</dbReference>
<dbReference type="EMBL" id="QUZK01000047">
    <property type="protein sequence ID" value="RFF29382.1"/>
    <property type="molecule type" value="Genomic_DNA"/>
</dbReference>
<evidence type="ECO:0000259" key="3">
    <source>
        <dbReference type="Pfam" id="PF13505"/>
    </source>
</evidence>
<feature type="chain" id="PRO_5017554911" description="Outer membrane protein beta-barrel domain-containing protein" evidence="2">
    <location>
        <begin position="25"/>
        <end position="211"/>
    </location>
</feature>
<dbReference type="OrthoDB" id="6048657at2"/>
<evidence type="ECO:0000256" key="2">
    <source>
        <dbReference type="SAM" id="SignalP"/>
    </source>
</evidence>
<dbReference type="AlphaFoldDB" id="A0A3E1K5S1"/>
<proteinExistence type="predicted"/>
<feature type="signal peptide" evidence="2">
    <location>
        <begin position="1"/>
        <end position="24"/>
    </location>
</feature>
<evidence type="ECO:0000313" key="4">
    <source>
        <dbReference type="EMBL" id="RFF29382.1"/>
    </source>
</evidence>
<accession>A0A3E1K5S1</accession>
<comment type="caution">
    <text evidence="4">The sequence shown here is derived from an EMBL/GenBank/DDBJ whole genome shotgun (WGS) entry which is preliminary data.</text>
</comment>
<keyword evidence="5" id="KW-1185">Reference proteome</keyword>
<evidence type="ECO:0000256" key="1">
    <source>
        <dbReference type="ARBA" id="ARBA00022729"/>
    </source>
</evidence>
<dbReference type="Pfam" id="PF13505">
    <property type="entry name" value="OMP_b-brl"/>
    <property type="match status" value="1"/>
</dbReference>
<feature type="domain" description="Outer membrane protein beta-barrel" evidence="3">
    <location>
        <begin position="13"/>
        <end position="167"/>
    </location>
</feature>
<name>A0A3E1K5S1_9GAMM</name>
<keyword evidence="1 2" id="KW-0732">Signal</keyword>